<evidence type="ECO:0000256" key="5">
    <source>
        <dbReference type="ARBA" id="ARBA00022618"/>
    </source>
</evidence>
<keyword evidence="6 10" id="KW-0812">Transmembrane</keyword>
<dbReference type="InterPro" id="IPR014168">
    <property type="entry name" value="Tol-Pal_TolR"/>
</dbReference>
<dbReference type="Proteomes" id="UP001258945">
    <property type="component" value="Unassembled WGS sequence"/>
</dbReference>
<evidence type="ECO:0000313" key="16">
    <source>
        <dbReference type="Proteomes" id="UP001258945"/>
    </source>
</evidence>
<keyword evidence="8 12" id="KW-0472">Membrane</keyword>
<dbReference type="Gene3D" id="3.30.420.270">
    <property type="match status" value="1"/>
</dbReference>
<feature type="transmembrane region" description="Helical" evidence="12">
    <location>
        <begin position="21"/>
        <end position="44"/>
    </location>
</feature>
<evidence type="ECO:0000313" key="13">
    <source>
        <dbReference type="EMBL" id="APT57503.1"/>
    </source>
</evidence>
<evidence type="ECO:0000256" key="7">
    <source>
        <dbReference type="ARBA" id="ARBA00022989"/>
    </source>
</evidence>
<keyword evidence="4" id="KW-0997">Cell inner membrane</keyword>
<keyword evidence="5" id="KW-0132">Cell division</keyword>
<keyword evidence="16" id="KW-1185">Reference proteome</keyword>
<evidence type="ECO:0000256" key="8">
    <source>
        <dbReference type="ARBA" id="ARBA00023136"/>
    </source>
</evidence>
<reference evidence="13 15" key="1">
    <citation type="submission" date="2016-05" db="EMBL/GenBank/DDBJ databases">
        <title>Complete Genome and Methylome Analysis of Psychrotrophic Bacterial Isolates from Antarctic Lake Untersee.</title>
        <authorList>
            <person name="Fomenkov A."/>
            <person name="Akimov V.N."/>
            <person name="Vasilyeva L.V."/>
            <person name="Andersen D."/>
            <person name="Vincze T."/>
            <person name="Roberts R.J."/>
        </authorList>
    </citation>
    <scope>NUCLEOTIDE SEQUENCE [LARGE SCALE GENOMIC DNA]</scope>
    <source>
        <strain evidence="13 15">U14-5</strain>
    </source>
</reference>
<dbReference type="Pfam" id="PF02472">
    <property type="entry name" value="ExbD"/>
    <property type="match status" value="1"/>
</dbReference>
<evidence type="ECO:0000313" key="15">
    <source>
        <dbReference type="Proteomes" id="UP000185494"/>
    </source>
</evidence>
<dbReference type="EMBL" id="CP015583">
    <property type="protein sequence ID" value="APT57503.1"/>
    <property type="molecule type" value="Genomic_DNA"/>
</dbReference>
<comment type="similarity">
    <text evidence="2 10">Belongs to the ExbD/TolR family.</text>
</comment>
<sequence>MGMSTGGPGKGRSRYRPMAEINVTPLVDVMLVLLIIFMVAAPLMTSGVPVDLPKTAAAPLNQETEPLTVSVNPEGRIFLQDTEVQLDTLVPQLQAIMQNQPAGAPERRIFVRGDRTNSYGRIMEVMGAIISSGFTRVALLAEQPAGAPARSGTAPAGGQGAAGRGAAPGQTQGQNQTQGAARAPAR</sequence>
<dbReference type="PANTHER" id="PTHR30558:SF7">
    <property type="entry name" value="TOL-PAL SYSTEM PROTEIN TOLR"/>
    <property type="match status" value="1"/>
</dbReference>
<feature type="compositionally biased region" description="Low complexity" evidence="11">
    <location>
        <begin position="164"/>
        <end position="186"/>
    </location>
</feature>
<dbReference type="KEGG" id="rgi:RGI145_10740"/>
<dbReference type="InterPro" id="IPR003400">
    <property type="entry name" value="ExbD"/>
</dbReference>
<dbReference type="Proteomes" id="UP000185494">
    <property type="component" value="Chromosome 1"/>
</dbReference>
<protein>
    <submittedName>
        <fullName evidence="13">Protein TolR</fullName>
    </submittedName>
</protein>
<evidence type="ECO:0000256" key="4">
    <source>
        <dbReference type="ARBA" id="ARBA00022519"/>
    </source>
</evidence>
<dbReference type="EMBL" id="JAVVDO010000033">
    <property type="protein sequence ID" value="MDT8332655.1"/>
    <property type="molecule type" value="Genomic_DNA"/>
</dbReference>
<evidence type="ECO:0000256" key="2">
    <source>
        <dbReference type="ARBA" id="ARBA00005811"/>
    </source>
</evidence>
<comment type="subcellular location">
    <subcellularLocation>
        <location evidence="1">Cell membrane</location>
        <topology evidence="1">Single-pass membrane protein</topology>
    </subcellularLocation>
    <subcellularLocation>
        <location evidence="10">Cell membrane</location>
        <topology evidence="10">Single-pass type II membrane protein</topology>
    </subcellularLocation>
</comment>
<accession>A0A1L7AFG3</accession>
<dbReference type="AlphaFoldDB" id="A0A1L7AFG3"/>
<dbReference type="GO" id="GO:0022857">
    <property type="term" value="F:transmembrane transporter activity"/>
    <property type="evidence" value="ECO:0007669"/>
    <property type="project" value="InterPro"/>
</dbReference>
<keyword evidence="9" id="KW-0131">Cell cycle</keyword>
<dbReference type="eggNOG" id="COG0848">
    <property type="taxonomic scope" value="Bacteria"/>
</dbReference>
<reference evidence="14 16" key="2">
    <citation type="journal article" date="2019" name="Microb. Pathog.">
        <title>Comparison of VITEK 2, MALDI-TOF MS, 16S rRNA gene sequencing, and whole-genome sequencing for identification of Roseomonas mucosa.</title>
        <authorList>
            <person name="Rudolph W.W."/>
            <person name="Gunzer F."/>
            <person name="Trauth M."/>
            <person name="Bunk B."/>
            <person name="Bigge R."/>
            <person name="Schrottner P."/>
        </authorList>
    </citation>
    <scope>NUCLEOTIDE SEQUENCE [LARGE SCALE GENOMIC DNA]</scope>
    <source>
        <strain evidence="14 16">DSM 103800</strain>
    </source>
</reference>
<evidence type="ECO:0000256" key="6">
    <source>
        <dbReference type="ARBA" id="ARBA00022692"/>
    </source>
</evidence>
<keyword evidence="3" id="KW-1003">Cell membrane</keyword>
<dbReference type="GO" id="GO:0015031">
    <property type="term" value="P:protein transport"/>
    <property type="evidence" value="ECO:0007669"/>
    <property type="project" value="UniProtKB-KW"/>
</dbReference>
<keyword evidence="10" id="KW-0813">Transport</keyword>
<evidence type="ECO:0000256" key="10">
    <source>
        <dbReference type="RuleBase" id="RU003879"/>
    </source>
</evidence>
<dbReference type="NCBIfam" id="TIGR02801">
    <property type="entry name" value="tolR"/>
    <property type="match status" value="1"/>
</dbReference>
<evidence type="ECO:0000313" key="14">
    <source>
        <dbReference type="EMBL" id="MDT8332655.1"/>
    </source>
</evidence>
<keyword evidence="10" id="KW-0653">Protein transport</keyword>
<evidence type="ECO:0000256" key="11">
    <source>
        <dbReference type="SAM" id="MobiDB-lite"/>
    </source>
</evidence>
<proteinExistence type="inferred from homology"/>
<dbReference type="GO" id="GO:0051301">
    <property type="term" value="P:cell division"/>
    <property type="evidence" value="ECO:0007669"/>
    <property type="project" value="UniProtKB-KW"/>
</dbReference>
<keyword evidence="7 12" id="KW-1133">Transmembrane helix</keyword>
<name>A0A1L7AFG3_9PROT</name>
<feature type="region of interest" description="Disordered" evidence="11">
    <location>
        <begin position="145"/>
        <end position="186"/>
    </location>
</feature>
<evidence type="ECO:0000256" key="3">
    <source>
        <dbReference type="ARBA" id="ARBA00022475"/>
    </source>
</evidence>
<organism evidence="13 15">
    <name type="scientific">Roseomonas gilardii</name>
    <dbReference type="NCBI Taxonomy" id="257708"/>
    <lineage>
        <taxon>Bacteria</taxon>
        <taxon>Pseudomonadati</taxon>
        <taxon>Pseudomonadota</taxon>
        <taxon>Alphaproteobacteria</taxon>
        <taxon>Acetobacterales</taxon>
        <taxon>Roseomonadaceae</taxon>
        <taxon>Roseomonas</taxon>
    </lineage>
</organism>
<dbReference type="PANTHER" id="PTHR30558">
    <property type="entry name" value="EXBD MEMBRANE COMPONENT OF PMF-DRIVEN MACROMOLECULE IMPORT SYSTEM"/>
    <property type="match status" value="1"/>
</dbReference>
<gene>
    <name evidence="14" type="primary">tolR</name>
    <name evidence="13" type="ORF">RGI145_10740</name>
    <name evidence="14" type="ORF">RQ831_16475</name>
</gene>
<dbReference type="STRING" id="257708.RGI145_10740"/>
<evidence type="ECO:0000256" key="12">
    <source>
        <dbReference type="SAM" id="Phobius"/>
    </source>
</evidence>
<dbReference type="GO" id="GO:0005886">
    <property type="term" value="C:plasma membrane"/>
    <property type="evidence" value="ECO:0007669"/>
    <property type="project" value="UniProtKB-SubCell"/>
</dbReference>
<evidence type="ECO:0000256" key="9">
    <source>
        <dbReference type="ARBA" id="ARBA00023306"/>
    </source>
</evidence>
<evidence type="ECO:0000256" key="1">
    <source>
        <dbReference type="ARBA" id="ARBA00004162"/>
    </source>
</evidence>
<reference evidence="14" key="3">
    <citation type="submission" date="2023-09" db="EMBL/GenBank/DDBJ databases">
        <authorList>
            <person name="Schober I."/>
            <person name="Bunk B."/>
        </authorList>
    </citation>
    <scope>NUCLEOTIDE SEQUENCE</scope>
    <source>
        <strain evidence="14">DSM 103800</strain>
    </source>
</reference>